<dbReference type="OrthoDB" id="3389346at2"/>
<reference evidence="1 2" key="1">
    <citation type="submission" date="2018-04" db="EMBL/GenBank/DDBJ databases">
        <title>Micromonosporas from Atacama Desert.</title>
        <authorList>
            <person name="Carro L."/>
            <person name="Klenk H.-P."/>
            <person name="Goodfellow M."/>
        </authorList>
    </citation>
    <scope>NUCLEOTIDE SEQUENCE [LARGE SCALE GENOMIC DNA]</scope>
    <source>
        <strain evidence="1 2">LB19</strain>
    </source>
</reference>
<dbReference type="EMBL" id="QDGB01000196">
    <property type="protein sequence ID" value="RQX18311.1"/>
    <property type="molecule type" value="Genomic_DNA"/>
</dbReference>
<protein>
    <submittedName>
        <fullName evidence="1">Uncharacterized protein</fullName>
    </submittedName>
</protein>
<accession>A0A3N9XYX8</accession>
<proteinExistence type="predicted"/>
<comment type="caution">
    <text evidence="1">The sequence shown here is derived from an EMBL/GenBank/DDBJ whole genome shotgun (WGS) entry which is preliminary data.</text>
</comment>
<dbReference type="AlphaFoldDB" id="A0A3N9XYX8"/>
<gene>
    <name evidence="1" type="ORF">DDE19_08110</name>
</gene>
<evidence type="ECO:0000313" key="2">
    <source>
        <dbReference type="Proteomes" id="UP000278981"/>
    </source>
</evidence>
<dbReference type="Proteomes" id="UP000278981">
    <property type="component" value="Unassembled WGS sequence"/>
</dbReference>
<organism evidence="1 2">
    <name type="scientific">Micromonospora ureilytica</name>
    <dbReference type="NCBI Taxonomy" id="709868"/>
    <lineage>
        <taxon>Bacteria</taxon>
        <taxon>Bacillati</taxon>
        <taxon>Actinomycetota</taxon>
        <taxon>Actinomycetes</taxon>
        <taxon>Micromonosporales</taxon>
        <taxon>Micromonosporaceae</taxon>
        <taxon>Micromonospora</taxon>
    </lineage>
</organism>
<name>A0A3N9XYX8_9ACTN</name>
<sequence>MAAAVAEPGSLDAVRAVLAAHRADLTRRFAAVGTGIGRPDPAGPYVITVYVTDPVLVARTSERVDGVALRFVLTGPFEARPT</sequence>
<evidence type="ECO:0000313" key="1">
    <source>
        <dbReference type="EMBL" id="RQX18311.1"/>
    </source>
</evidence>